<evidence type="ECO:0000256" key="18">
    <source>
        <dbReference type="ARBA" id="ARBA00060990"/>
    </source>
</evidence>
<evidence type="ECO:0000256" key="2">
    <source>
        <dbReference type="ARBA" id="ARBA00004286"/>
    </source>
</evidence>
<evidence type="ECO:0000256" key="10">
    <source>
        <dbReference type="ARBA" id="ARBA00022763"/>
    </source>
</evidence>
<keyword evidence="17" id="KW-0539">Nucleus</keyword>
<feature type="compositionally biased region" description="Basic residues" evidence="22">
    <location>
        <begin position="447"/>
        <end position="458"/>
    </location>
</feature>
<keyword evidence="4" id="KW-0158">Chromosome</keyword>
<keyword evidence="7" id="KW-0479">Metal-binding</keyword>
<dbReference type="GO" id="GO:0006302">
    <property type="term" value="P:double-strand break repair"/>
    <property type="evidence" value="ECO:0007669"/>
    <property type="project" value="InterPro"/>
</dbReference>
<evidence type="ECO:0000259" key="23">
    <source>
        <dbReference type="Pfam" id="PF10283"/>
    </source>
</evidence>
<dbReference type="Proteomes" id="UP001142489">
    <property type="component" value="Unassembled WGS sequence"/>
</dbReference>
<protein>
    <recommendedName>
        <fullName evidence="20">Aprataxin and PNK-like factor</fullName>
    </recommendedName>
    <alternativeName>
        <fullName evidence="21">Apurinic-apyrimidinic endonuclease APLF</fullName>
    </alternativeName>
</protein>
<comment type="subcellular location">
    <subcellularLocation>
        <location evidence="2">Chromosome</location>
    </subcellularLocation>
    <subcellularLocation>
        <location evidence="3">Cytoplasm</location>
        <location evidence="3">Cytosol</location>
    </subcellularLocation>
    <subcellularLocation>
        <location evidence="1">Nucleus</location>
    </subcellularLocation>
</comment>
<evidence type="ECO:0000256" key="4">
    <source>
        <dbReference type="ARBA" id="ARBA00022454"/>
    </source>
</evidence>
<evidence type="ECO:0000256" key="21">
    <source>
        <dbReference type="ARBA" id="ARBA00083724"/>
    </source>
</evidence>
<keyword evidence="6" id="KW-0597">Phosphoprotein</keyword>
<evidence type="ECO:0000256" key="3">
    <source>
        <dbReference type="ARBA" id="ARBA00004514"/>
    </source>
</evidence>
<feature type="domain" description="PNK FHA" evidence="24">
    <location>
        <begin position="29"/>
        <end position="79"/>
    </location>
</feature>
<dbReference type="GO" id="GO:0005829">
    <property type="term" value="C:cytosol"/>
    <property type="evidence" value="ECO:0007669"/>
    <property type="project" value="UniProtKB-SubCell"/>
</dbReference>
<dbReference type="Gene3D" id="2.60.200.20">
    <property type="match status" value="1"/>
</dbReference>
<dbReference type="InterPro" id="IPR041388">
    <property type="entry name" value="FHA_2"/>
</dbReference>
<dbReference type="GO" id="GO:0035861">
    <property type="term" value="C:site of double-strand break"/>
    <property type="evidence" value="ECO:0007669"/>
    <property type="project" value="TreeGrafter"/>
</dbReference>
<evidence type="ECO:0000256" key="11">
    <source>
        <dbReference type="ARBA" id="ARBA00022765"/>
    </source>
</evidence>
<dbReference type="PANTHER" id="PTHR21315">
    <property type="entry name" value="APRATAXIN AND PNK-LIKE FACTOR-RELATED"/>
    <property type="match status" value="1"/>
</dbReference>
<dbReference type="GO" id="GO:0008408">
    <property type="term" value="F:3'-5' exonuclease activity"/>
    <property type="evidence" value="ECO:0007669"/>
    <property type="project" value="InterPro"/>
</dbReference>
<feature type="region of interest" description="Disordered" evidence="22">
    <location>
        <begin position="148"/>
        <end position="199"/>
    </location>
</feature>
<evidence type="ECO:0000256" key="15">
    <source>
        <dbReference type="ARBA" id="ARBA00023054"/>
    </source>
</evidence>
<comment type="caution">
    <text evidence="25">The sequence shown here is derived from an EMBL/GenBank/DDBJ whole genome shotgun (WGS) entry which is preliminary data.</text>
</comment>
<dbReference type="SUPFAM" id="SSF49879">
    <property type="entry name" value="SMAD/FHA domain"/>
    <property type="match status" value="1"/>
</dbReference>
<dbReference type="InterPro" id="IPR008984">
    <property type="entry name" value="SMAD_FHA_dom_sf"/>
</dbReference>
<name>A0A9Q1B604_9SAUR</name>
<keyword evidence="16" id="KW-0234">DNA repair</keyword>
<evidence type="ECO:0000256" key="16">
    <source>
        <dbReference type="ARBA" id="ARBA00023204"/>
    </source>
</evidence>
<evidence type="ECO:0000256" key="7">
    <source>
        <dbReference type="ARBA" id="ARBA00022723"/>
    </source>
</evidence>
<keyword evidence="9" id="KW-0547">Nucleotide-binding</keyword>
<dbReference type="GO" id="GO:0000166">
    <property type="term" value="F:nucleotide binding"/>
    <property type="evidence" value="ECO:0007669"/>
    <property type="project" value="UniProtKB-KW"/>
</dbReference>
<dbReference type="Pfam" id="PF17913">
    <property type="entry name" value="FHA_2"/>
    <property type="match status" value="1"/>
</dbReference>
<keyword evidence="10" id="KW-0227">DNA damage</keyword>
<feature type="domain" description="PBZ-type" evidence="23">
    <location>
        <begin position="416"/>
        <end position="439"/>
    </location>
</feature>
<dbReference type="InterPro" id="IPR019406">
    <property type="entry name" value="APLF_PBZ"/>
</dbReference>
<feature type="region of interest" description="Disordered" evidence="22">
    <location>
        <begin position="215"/>
        <end position="236"/>
    </location>
</feature>
<feature type="compositionally biased region" description="Low complexity" evidence="22">
    <location>
        <begin position="303"/>
        <end position="312"/>
    </location>
</feature>
<dbReference type="Pfam" id="PF10283">
    <property type="entry name" value="zf-CCHH"/>
    <property type="match status" value="2"/>
</dbReference>
<proteinExistence type="inferred from homology"/>
<evidence type="ECO:0000256" key="8">
    <source>
        <dbReference type="ARBA" id="ARBA00022737"/>
    </source>
</evidence>
<dbReference type="GO" id="GO:0005634">
    <property type="term" value="C:nucleus"/>
    <property type="evidence" value="ECO:0007669"/>
    <property type="project" value="UniProtKB-SubCell"/>
</dbReference>
<evidence type="ECO:0000256" key="1">
    <source>
        <dbReference type="ARBA" id="ARBA00004123"/>
    </source>
</evidence>
<organism evidence="25 26">
    <name type="scientific">Phrynocephalus forsythii</name>
    <dbReference type="NCBI Taxonomy" id="171643"/>
    <lineage>
        <taxon>Eukaryota</taxon>
        <taxon>Metazoa</taxon>
        <taxon>Chordata</taxon>
        <taxon>Craniata</taxon>
        <taxon>Vertebrata</taxon>
        <taxon>Euteleostomi</taxon>
        <taxon>Lepidosauria</taxon>
        <taxon>Squamata</taxon>
        <taxon>Bifurcata</taxon>
        <taxon>Unidentata</taxon>
        <taxon>Episquamata</taxon>
        <taxon>Toxicofera</taxon>
        <taxon>Iguania</taxon>
        <taxon>Acrodonta</taxon>
        <taxon>Agamidae</taxon>
        <taxon>Agaminae</taxon>
        <taxon>Phrynocephalus</taxon>
    </lineage>
</organism>
<dbReference type="GO" id="GO:0003906">
    <property type="term" value="F:DNA-(apurinic or apyrimidinic site) endonuclease activity"/>
    <property type="evidence" value="ECO:0007669"/>
    <property type="project" value="InterPro"/>
</dbReference>
<keyword evidence="13" id="KW-0378">Hydrolase</keyword>
<keyword evidence="26" id="KW-1185">Reference proteome</keyword>
<keyword evidence="11" id="KW-0013">ADP-ribosylation</keyword>
<dbReference type="OrthoDB" id="10256774at2759"/>
<evidence type="ECO:0000259" key="24">
    <source>
        <dbReference type="Pfam" id="PF17913"/>
    </source>
</evidence>
<evidence type="ECO:0000256" key="17">
    <source>
        <dbReference type="ARBA" id="ARBA00023242"/>
    </source>
</evidence>
<evidence type="ECO:0000313" key="25">
    <source>
        <dbReference type="EMBL" id="KAJ7341608.1"/>
    </source>
</evidence>
<evidence type="ECO:0000256" key="13">
    <source>
        <dbReference type="ARBA" id="ARBA00022801"/>
    </source>
</evidence>
<evidence type="ECO:0000313" key="26">
    <source>
        <dbReference type="Proteomes" id="UP001142489"/>
    </source>
</evidence>
<dbReference type="EMBL" id="JAPFRF010000002">
    <property type="protein sequence ID" value="KAJ7341608.1"/>
    <property type="molecule type" value="Genomic_DNA"/>
</dbReference>
<dbReference type="PANTHER" id="PTHR21315:SF2">
    <property type="entry name" value="APRATAXIN AND PNK-LIKE FACTOR"/>
    <property type="match status" value="1"/>
</dbReference>
<evidence type="ECO:0000256" key="5">
    <source>
        <dbReference type="ARBA" id="ARBA00022490"/>
    </source>
</evidence>
<evidence type="ECO:0000256" key="12">
    <source>
        <dbReference type="ARBA" id="ARBA00022771"/>
    </source>
</evidence>
<dbReference type="AlphaFoldDB" id="A0A9Q1B604"/>
<keyword evidence="8" id="KW-0677">Repeat</keyword>
<dbReference type="CDD" id="cd22717">
    <property type="entry name" value="FHA_APLF"/>
    <property type="match status" value="1"/>
</dbReference>
<keyword evidence="5" id="KW-0963">Cytoplasm</keyword>
<feature type="compositionally biased region" description="Acidic residues" evidence="22">
    <location>
        <begin position="468"/>
        <end position="483"/>
    </location>
</feature>
<feature type="region of interest" description="Disordered" evidence="22">
    <location>
        <begin position="298"/>
        <end position="339"/>
    </location>
</feature>
<dbReference type="InterPro" id="IPR039253">
    <property type="entry name" value="APLF"/>
</dbReference>
<evidence type="ECO:0000256" key="6">
    <source>
        <dbReference type="ARBA" id="ARBA00022553"/>
    </source>
</evidence>
<evidence type="ECO:0000256" key="22">
    <source>
        <dbReference type="SAM" id="MobiDB-lite"/>
    </source>
</evidence>
<evidence type="ECO:0000256" key="20">
    <source>
        <dbReference type="ARBA" id="ARBA00071713"/>
    </source>
</evidence>
<comment type="similarity">
    <text evidence="18">Belongs to the APLF family.</text>
</comment>
<keyword evidence="12" id="KW-0863">Zinc-finger</keyword>
<reference evidence="25" key="1">
    <citation type="journal article" date="2023" name="DNA Res.">
        <title>Chromosome-level genome assembly of Phrynocephalus forsythii using third-generation DNA sequencing and Hi-C analysis.</title>
        <authorList>
            <person name="Qi Y."/>
            <person name="Zhao W."/>
            <person name="Zhao Y."/>
            <person name="Niu C."/>
            <person name="Cao S."/>
            <person name="Zhang Y."/>
        </authorList>
    </citation>
    <scope>NUCLEOTIDE SEQUENCE</scope>
    <source>
        <tissue evidence="25">Muscle</tissue>
    </source>
</reference>
<keyword evidence="14" id="KW-0862">Zinc</keyword>
<feature type="compositionally biased region" description="Acidic residues" evidence="22">
    <location>
        <begin position="491"/>
        <end position="509"/>
    </location>
</feature>
<feature type="compositionally biased region" description="Basic and acidic residues" evidence="22">
    <location>
        <begin position="313"/>
        <end position="332"/>
    </location>
</feature>
<accession>A0A9Q1B604</accession>
<keyword evidence="15" id="KW-0175">Coiled coil</keyword>
<comment type="subunit">
    <text evidence="19">Interacts with LIG4. Interacts with PARP1. Interacts with XRCC4. Interacts (via KBM motif) with XRCC5 and XRCC6; promoting recruitment to DNA damage sites. Interacts with XRCC1. Interacts (via C-terminal disordered region) with histones; interacts with histone H2A, H2B and H3-H4.</text>
</comment>
<feature type="region of interest" description="Disordered" evidence="22">
    <location>
        <begin position="430"/>
        <end position="509"/>
    </location>
</feature>
<feature type="compositionally biased region" description="Basic and acidic residues" evidence="22">
    <location>
        <begin position="167"/>
        <end position="182"/>
    </location>
</feature>
<dbReference type="FunFam" id="2.60.200.20:FF:000026">
    <property type="entry name" value="Aprataxin and PNKP like factor"/>
    <property type="match status" value="1"/>
</dbReference>
<feature type="domain" description="PBZ-type" evidence="23">
    <location>
        <begin position="374"/>
        <end position="399"/>
    </location>
</feature>
<gene>
    <name evidence="25" type="ORF">JRQ81_005915</name>
</gene>
<sequence>MGWGGGGGGGRWHESGSMAGFELSPADGARPVALPPGETVIGRGALLGITDKRVSRKHAILKVAGHQLSIKPVHINPCFYQPTVNGQLLPLDTDKWHQLSPGDSFSLMVDKYVFKVLFTSSESFQRKNCPHHVEDMANQIPATLQPTKMPHRQPAVQETKSSSKSQILEEHSQLEKATEVPKKPSATIHDPEKQTFSQRKRTLPTWMLQTDLTIQNPPASVPERGDGEKIKQVHGKKKITENETTLEKQHVQGTSIELDVERIEKAESKRVPQGMESSAEQCNPLLKNEEAGLNLDAESCQSGGTETTNTTENRLESTSSKREWVSRGEDASRSSVHQGEIQELVQNPATKRDMSNVIGSRDVSQSSNIPTCQRTACQYGRSCYRKNPIHFQQFSHPGDSDYYVAEAVNQADNGNRPECPYGASCYRKNPQHRLEYKHTIPPESERRQKRPRAAKKGRGAFTDKNDQGDELDECSPSDSFIDQEENKECESTDEDSDWYPDVQDQDNEDFGTLLKEARHFVKRKK</sequence>
<evidence type="ECO:0000256" key="14">
    <source>
        <dbReference type="ARBA" id="ARBA00022833"/>
    </source>
</evidence>
<feature type="compositionally biased region" description="Polar residues" evidence="22">
    <location>
        <begin position="156"/>
        <end position="166"/>
    </location>
</feature>
<dbReference type="GO" id="GO:0008270">
    <property type="term" value="F:zinc ion binding"/>
    <property type="evidence" value="ECO:0007669"/>
    <property type="project" value="UniProtKB-KW"/>
</dbReference>
<evidence type="ECO:0000256" key="9">
    <source>
        <dbReference type="ARBA" id="ARBA00022741"/>
    </source>
</evidence>
<evidence type="ECO:0000256" key="19">
    <source>
        <dbReference type="ARBA" id="ARBA00065640"/>
    </source>
</evidence>
<feature type="compositionally biased region" description="Basic and acidic residues" evidence="22">
    <location>
        <begin position="432"/>
        <end position="446"/>
    </location>
</feature>